<gene>
    <name evidence="6" type="ORF">OV079_36385</name>
</gene>
<dbReference type="InterPro" id="IPR008778">
    <property type="entry name" value="Pirin_C_dom"/>
</dbReference>
<evidence type="ECO:0000259" key="4">
    <source>
        <dbReference type="Pfam" id="PF02678"/>
    </source>
</evidence>
<dbReference type="SUPFAM" id="SSF51182">
    <property type="entry name" value="RmlC-like cupins"/>
    <property type="match status" value="1"/>
</dbReference>
<organism evidence="6 7">
    <name type="scientific">Nannocystis pusilla</name>
    <dbReference type="NCBI Taxonomy" id="889268"/>
    <lineage>
        <taxon>Bacteria</taxon>
        <taxon>Pseudomonadati</taxon>
        <taxon>Myxococcota</taxon>
        <taxon>Polyangia</taxon>
        <taxon>Nannocystales</taxon>
        <taxon>Nannocystaceae</taxon>
        <taxon>Nannocystis</taxon>
    </lineage>
</organism>
<evidence type="ECO:0000313" key="7">
    <source>
        <dbReference type="Proteomes" id="UP001150924"/>
    </source>
</evidence>
<evidence type="ECO:0000313" key="6">
    <source>
        <dbReference type="EMBL" id="MCY1010953.1"/>
    </source>
</evidence>
<evidence type="ECO:0000256" key="1">
    <source>
        <dbReference type="ARBA" id="ARBA00008416"/>
    </source>
</evidence>
<dbReference type="GO" id="GO:0046872">
    <property type="term" value="F:metal ion binding"/>
    <property type="evidence" value="ECO:0007669"/>
    <property type="project" value="UniProtKB-KW"/>
</dbReference>
<keyword evidence="2" id="KW-0408">Iron</keyword>
<dbReference type="Pfam" id="PF05726">
    <property type="entry name" value="Pirin_C"/>
    <property type="match status" value="1"/>
</dbReference>
<dbReference type="InterPro" id="IPR003829">
    <property type="entry name" value="Pirin_N_dom"/>
</dbReference>
<dbReference type="PIRSF" id="PIRSF006232">
    <property type="entry name" value="Pirin"/>
    <property type="match status" value="1"/>
</dbReference>
<dbReference type="EMBL" id="JAPNKE010000002">
    <property type="protein sequence ID" value="MCY1010953.1"/>
    <property type="molecule type" value="Genomic_DNA"/>
</dbReference>
<proteinExistence type="inferred from homology"/>
<dbReference type="InterPro" id="IPR011051">
    <property type="entry name" value="RmlC_Cupin_sf"/>
</dbReference>
<feature type="binding site" evidence="2">
    <location>
        <position position="110"/>
    </location>
    <ligand>
        <name>Fe cation</name>
        <dbReference type="ChEBI" id="CHEBI:24875"/>
    </ligand>
</feature>
<dbReference type="InterPro" id="IPR014710">
    <property type="entry name" value="RmlC-like_jellyroll"/>
</dbReference>
<evidence type="ECO:0000256" key="2">
    <source>
        <dbReference type="PIRSR" id="PIRSR006232-1"/>
    </source>
</evidence>
<feature type="binding site" evidence="2">
    <location>
        <position position="108"/>
    </location>
    <ligand>
        <name>Fe cation</name>
        <dbReference type="ChEBI" id="CHEBI:24875"/>
    </ligand>
</feature>
<dbReference type="PANTHER" id="PTHR13903:SF8">
    <property type="entry name" value="PIRIN"/>
    <property type="match status" value="1"/>
</dbReference>
<dbReference type="CDD" id="cd02909">
    <property type="entry name" value="cupin_pirin_N"/>
    <property type="match status" value="1"/>
</dbReference>
<keyword evidence="7" id="KW-1185">Reference proteome</keyword>
<comment type="similarity">
    <text evidence="1 3">Belongs to the pirin family.</text>
</comment>
<sequence>MQTDDSEETAVELEIAARPRRLDAFEVGRVLPAPARRMVGPFAFFDHMGPAHLEAGLGMDVRPHPHIGLATVTYLFEGEILHRDSLGSLQPIRPGAINWMTAGRGIVHSERTPAETRAQGPRLHGLQLWVALPREAEESEPAFSHHPTETIPELSSPGVRVRVLAGSAYGVTAPTPIASPLVYVEAHLEAGATFEPPLATERAVYVIEGELRSGGRTVPPRTMAVLRSGKAGALTATAPTRMVLIGGEPLGEPRYIWWNFVSSSQERIVQAAHEWKEQRFPRVPGDEKEWIPLVDEPKFAHP</sequence>
<reference evidence="6" key="1">
    <citation type="submission" date="2022-11" db="EMBL/GenBank/DDBJ databases">
        <title>Minimal conservation of predation-associated metabolite biosynthetic gene clusters underscores biosynthetic potential of Myxococcota including descriptions for ten novel species: Archangium lansinium sp. nov., Myxococcus landrumus sp. nov., Nannocystis bai.</title>
        <authorList>
            <person name="Ahearne A."/>
            <person name="Stevens C."/>
            <person name="Phillips K."/>
        </authorList>
    </citation>
    <scope>NUCLEOTIDE SEQUENCE</scope>
    <source>
        <strain evidence="6">Na p29</strain>
    </source>
</reference>
<dbReference type="RefSeq" id="WP_267774113.1">
    <property type="nucleotide sequence ID" value="NZ_JAPNKE010000002.1"/>
</dbReference>
<evidence type="ECO:0000259" key="5">
    <source>
        <dbReference type="Pfam" id="PF05726"/>
    </source>
</evidence>
<dbReference type="Gene3D" id="2.60.120.10">
    <property type="entry name" value="Jelly Rolls"/>
    <property type="match status" value="2"/>
</dbReference>
<dbReference type="PANTHER" id="PTHR13903">
    <property type="entry name" value="PIRIN-RELATED"/>
    <property type="match status" value="1"/>
</dbReference>
<protein>
    <submittedName>
        <fullName evidence="6">Pirin family protein</fullName>
    </submittedName>
</protein>
<feature type="binding site" evidence="2">
    <location>
        <position position="64"/>
    </location>
    <ligand>
        <name>Fe cation</name>
        <dbReference type="ChEBI" id="CHEBI:24875"/>
    </ligand>
</feature>
<feature type="domain" description="Pirin C-terminal" evidence="5">
    <location>
        <begin position="183"/>
        <end position="280"/>
    </location>
</feature>
<feature type="binding site" evidence="2">
    <location>
        <position position="66"/>
    </location>
    <ligand>
        <name>Fe cation</name>
        <dbReference type="ChEBI" id="CHEBI:24875"/>
    </ligand>
</feature>
<dbReference type="Pfam" id="PF02678">
    <property type="entry name" value="Pirin"/>
    <property type="match status" value="1"/>
</dbReference>
<accession>A0A9X3F3S4</accession>
<evidence type="ECO:0000256" key="3">
    <source>
        <dbReference type="RuleBase" id="RU003457"/>
    </source>
</evidence>
<dbReference type="AlphaFoldDB" id="A0A9X3F3S4"/>
<feature type="domain" description="Pirin N-terminal" evidence="4">
    <location>
        <begin position="26"/>
        <end position="130"/>
    </location>
</feature>
<comment type="caution">
    <text evidence="6">The sequence shown here is derived from an EMBL/GenBank/DDBJ whole genome shotgun (WGS) entry which is preliminary data.</text>
</comment>
<name>A0A9X3F3S4_9BACT</name>
<dbReference type="Proteomes" id="UP001150924">
    <property type="component" value="Unassembled WGS sequence"/>
</dbReference>
<comment type="cofactor">
    <cofactor evidence="2">
        <name>Fe cation</name>
        <dbReference type="ChEBI" id="CHEBI:24875"/>
    </cofactor>
    <text evidence="2">Binds 1 Fe cation per subunit.</text>
</comment>
<dbReference type="CDD" id="cd02247">
    <property type="entry name" value="cupin_pirin_C"/>
    <property type="match status" value="1"/>
</dbReference>
<dbReference type="InterPro" id="IPR012093">
    <property type="entry name" value="Pirin"/>
</dbReference>
<keyword evidence="2" id="KW-0479">Metal-binding</keyword>